<protein>
    <submittedName>
        <fullName evidence="3">Amino acid ABC transporter</fullName>
    </submittedName>
</protein>
<evidence type="ECO:0000259" key="2">
    <source>
        <dbReference type="SMART" id="SM00062"/>
    </source>
</evidence>
<evidence type="ECO:0000313" key="4">
    <source>
        <dbReference type="Proteomes" id="UP000264310"/>
    </source>
</evidence>
<dbReference type="InterPro" id="IPR001638">
    <property type="entry name" value="Solute-binding_3/MltF_N"/>
</dbReference>
<evidence type="ECO:0000313" key="3">
    <source>
        <dbReference type="EMBL" id="RFC65494.1"/>
    </source>
</evidence>
<dbReference type="OrthoDB" id="9796586at2"/>
<proteinExistence type="predicted"/>
<gene>
    <name evidence="3" type="ORF">DYI37_04415</name>
</gene>
<name>A0A371X8V2_9HYPH</name>
<accession>A0A371X8V2</accession>
<keyword evidence="1" id="KW-0732">Signal</keyword>
<organism evidence="3 4">
    <name type="scientific">Fulvimarina endophytica</name>
    <dbReference type="NCBI Taxonomy" id="2293836"/>
    <lineage>
        <taxon>Bacteria</taxon>
        <taxon>Pseudomonadati</taxon>
        <taxon>Pseudomonadota</taxon>
        <taxon>Alphaproteobacteria</taxon>
        <taxon>Hyphomicrobiales</taxon>
        <taxon>Aurantimonadaceae</taxon>
        <taxon>Fulvimarina</taxon>
    </lineage>
</organism>
<dbReference type="RefSeq" id="WP_116682390.1">
    <property type="nucleotide sequence ID" value="NZ_QURL01000002.1"/>
</dbReference>
<evidence type="ECO:0000256" key="1">
    <source>
        <dbReference type="ARBA" id="ARBA00022729"/>
    </source>
</evidence>
<dbReference type="Proteomes" id="UP000264310">
    <property type="component" value="Unassembled WGS sequence"/>
</dbReference>
<dbReference type="PANTHER" id="PTHR35936:SF35">
    <property type="entry name" value="L-CYSTINE-BINDING PROTEIN TCYJ"/>
    <property type="match status" value="1"/>
</dbReference>
<dbReference type="SMART" id="SM00062">
    <property type="entry name" value="PBPb"/>
    <property type="match status" value="1"/>
</dbReference>
<dbReference type="AlphaFoldDB" id="A0A371X8V2"/>
<reference evidence="3 4" key="1">
    <citation type="submission" date="2018-08" db="EMBL/GenBank/DDBJ databases">
        <title>Fulvimarina sp. 85, whole genome shotgun sequence.</title>
        <authorList>
            <person name="Tuo L."/>
        </authorList>
    </citation>
    <scope>NUCLEOTIDE SEQUENCE [LARGE SCALE GENOMIC DNA]</scope>
    <source>
        <strain evidence="3 4">85</strain>
    </source>
</reference>
<dbReference type="EMBL" id="QURL01000002">
    <property type="protein sequence ID" value="RFC65494.1"/>
    <property type="molecule type" value="Genomic_DNA"/>
</dbReference>
<dbReference type="PANTHER" id="PTHR35936">
    <property type="entry name" value="MEMBRANE-BOUND LYTIC MUREIN TRANSGLYCOSYLASE F"/>
    <property type="match status" value="1"/>
</dbReference>
<dbReference type="Pfam" id="PF00497">
    <property type="entry name" value="SBP_bac_3"/>
    <property type="match status" value="1"/>
</dbReference>
<dbReference type="SUPFAM" id="SSF53850">
    <property type="entry name" value="Periplasmic binding protein-like II"/>
    <property type="match status" value="1"/>
</dbReference>
<feature type="domain" description="Solute-binding protein family 3/N-terminal" evidence="2">
    <location>
        <begin position="64"/>
        <end position="294"/>
    </location>
</feature>
<comment type="caution">
    <text evidence="3">The sequence shown here is derived from an EMBL/GenBank/DDBJ whole genome shotgun (WGS) entry which is preliminary data.</text>
</comment>
<keyword evidence="4" id="KW-1185">Reference proteome</keyword>
<sequence length="296" mass="32455">MDEPTNKPKREILARALKVWTILALAGLVGAAAPGQARAQDGELPNFIDQRQRSTQPKLPDLQRLRFLTATDYPPFNFLDDRGRLVGFNVDLTRAICEELNILPICQVEALAFGELADTLRGGGGEAIIAGLAVNPQTRNEFAFTQSYLRFPARFVTRKDRMIEAPAAENLQGKTVGLLQGSAQAAMFDAFFPGAASRRFEDRSQALEAVKSGEVDAYFGDGVSLSFWLESEPAEGCCAFSDGPFLSDQYLGEGLAIAVPADDRELARVLDYALVQVVESGKFSELLLRYFPVDPW</sequence>
<dbReference type="Gene3D" id="3.40.190.10">
    <property type="entry name" value="Periplasmic binding protein-like II"/>
    <property type="match status" value="2"/>
</dbReference>